<name>A0A844XH97_9SPHN</name>
<dbReference type="PANTHER" id="PTHR43685">
    <property type="entry name" value="GLYCOSYLTRANSFERASE"/>
    <property type="match status" value="1"/>
</dbReference>
<dbReference type="GO" id="GO:0044010">
    <property type="term" value="P:single-species biofilm formation"/>
    <property type="evidence" value="ECO:0007669"/>
    <property type="project" value="TreeGrafter"/>
</dbReference>
<keyword evidence="1" id="KW-0812">Transmembrane</keyword>
<dbReference type="PANTHER" id="PTHR43685:SF2">
    <property type="entry name" value="GLYCOSYLTRANSFERASE 2-LIKE DOMAIN-CONTAINING PROTEIN"/>
    <property type="match status" value="1"/>
</dbReference>
<reference evidence="3 4" key="1">
    <citation type="submission" date="2019-12" db="EMBL/GenBank/DDBJ databases">
        <authorList>
            <person name="Lee S.D."/>
        </authorList>
    </citation>
    <scope>NUCLEOTIDE SEQUENCE [LARGE SCALE GENOMIC DNA]</scope>
    <source>
        <strain evidence="3 4">GH3-10</strain>
    </source>
</reference>
<gene>
    <name evidence="3" type="ORF">GRF63_14420</name>
</gene>
<dbReference type="AlphaFoldDB" id="A0A844XH97"/>
<dbReference type="Gene3D" id="3.90.550.10">
    <property type="entry name" value="Spore Coat Polysaccharide Biosynthesis Protein SpsA, Chain A"/>
    <property type="match status" value="1"/>
</dbReference>
<comment type="caution">
    <text evidence="3">The sequence shown here is derived from an EMBL/GenBank/DDBJ whole genome shotgun (WGS) entry which is preliminary data.</text>
</comment>
<dbReference type="EMBL" id="WUBR01000003">
    <property type="protein sequence ID" value="MWV29103.1"/>
    <property type="molecule type" value="Genomic_DNA"/>
</dbReference>
<organism evidence="3 4">
    <name type="scientific">Aurantiacibacter rhizosphaerae</name>
    <dbReference type="NCBI Taxonomy" id="2691582"/>
    <lineage>
        <taxon>Bacteria</taxon>
        <taxon>Pseudomonadati</taxon>
        <taxon>Pseudomonadota</taxon>
        <taxon>Alphaproteobacteria</taxon>
        <taxon>Sphingomonadales</taxon>
        <taxon>Erythrobacteraceae</taxon>
        <taxon>Aurantiacibacter</taxon>
    </lineage>
</organism>
<evidence type="ECO:0000256" key="1">
    <source>
        <dbReference type="SAM" id="Phobius"/>
    </source>
</evidence>
<keyword evidence="3" id="KW-0808">Transferase</keyword>
<keyword evidence="1" id="KW-0472">Membrane</keyword>
<dbReference type="InterPro" id="IPR001173">
    <property type="entry name" value="Glyco_trans_2-like"/>
</dbReference>
<protein>
    <submittedName>
        <fullName evidence="3">Glycosyltransferase</fullName>
    </submittedName>
</protein>
<keyword evidence="1" id="KW-1133">Transmembrane helix</keyword>
<dbReference type="SUPFAM" id="SSF53448">
    <property type="entry name" value="Nucleotide-diphospho-sugar transferases"/>
    <property type="match status" value="1"/>
</dbReference>
<dbReference type="RefSeq" id="WP_160486724.1">
    <property type="nucleotide sequence ID" value="NZ_WUBR01000003.1"/>
</dbReference>
<evidence type="ECO:0000259" key="2">
    <source>
        <dbReference type="Pfam" id="PF00535"/>
    </source>
</evidence>
<evidence type="ECO:0000313" key="3">
    <source>
        <dbReference type="EMBL" id="MWV29103.1"/>
    </source>
</evidence>
<dbReference type="GO" id="GO:0016740">
    <property type="term" value="F:transferase activity"/>
    <property type="evidence" value="ECO:0007669"/>
    <property type="project" value="UniProtKB-KW"/>
</dbReference>
<reference evidence="3 4" key="2">
    <citation type="submission" date="2020-02" db="EMBL/GenBank/DDBJ databases">
        <title>Erythrobacter dongmakensis sp. nov., isolated from a tidal mudflat.</title>
        <authorList>
            <person name="Kim I.S."/>
        </authorList>
    </citation>
    <scope>NUCLEOTIDE SEQUENCE [LARGE SCALE GENOMIC DNA]</scope>
    <source>
        <strain evidence="3 4">GH3-10</strain>
    </source>
</reference>
<accession>A0A844XH97</accession>
<sequence>MSSQCPPVSNSTLTRAPARVAVIVPAYGVAHLLGAALESLLAQTMTQWECVVVDDGAPDDVASAVAPFLSDTRITFLQTENGGVSTARNRAIAETSAPLIALLDGDDMLRPEYLARTCQALEADPAARLVTVNARIFGAVPQERQCFTGPQGSGDGIRGSLGDVLDRSFGVYIGSTFRRADFDAIGGFDPAMTHAEDFDLWVRLMLLGGHALYIDEVLADYRVRGQSASASELKMLKGNIQTFEKALGALGADAPEAEIARVMMEDNRRQLRFTLAADRIIDGERGALHDLKASAGPELGAVWQFYFALWSAVPSLAAPMLAFRRRRNARGAGASEPEAPTSRQAVSA</sequence>
<dbReference type="InterPro" id="IPR029044">
    <property type="entry name" value="Nucleotide-diphossugar_trans"/>
</dbReference>
<evidence type="ECO:0000313" key="4">
    <source>
        <dbReference type="Proteomes" id="UP000461409"/>
    </source>
</evidence>
<dbReference type="Pfam" id="PF00535">
    <property type="entry name" value="Glycos_transf_2"/>
    <property type="match status" value="1"/>
</dbReference>
<dbReference type="Proteomes" id="UP000461409">
    <property type="component" value="Unassembled WGS sequence"/>
</dbReference>
<feature type="transmembrane region" description="Helical" evidence="1">
    <location>
        <begin position="303"/>
        <end position="323"/>
    </location>
</feature>
<dbReference type="InterPro" id="IPR050834">
    <property type="entry name" value="Glycosyltransf_2"/>
</dbReference>
<dbReference type="CDD" id="cd00761">
    <property type="entry name" value="Glyco_tranf_GTA_type"/>
    <property type="match status" value="1"/>
</dbReference>
<keyword evidence="4" id="KW-1185">Reference proteome</keyword>
<feature type="domain" description="Glycosyltransferase 2-like" evidence="2">
    <location>
        <begin position="22"/>
        <end position="144"/>
    </location>
</feature>
<proteinExistence type="predicted"/>